<name>A0A120MZ93_HALHR</name>
<dbReference type="KEGG" id="hhk:HH1059_25690"/>
<sequence length="275" mass="30553">MFDHTVVAVHYESPHQPLMDSLAELQKFGAKQFTLVDVLRIDDPDDLSESHREEARRRLQQKQDDLEKAGFKVDIQQPVGFPAPELAKIGRGYGAQLIMLGSGGEGLLREFYHGSTVLELARQTALPVLMERIHPDPNTVSHGEVFTRPMLTTDFSPKAAAAENLALDIGKSHGELYILHVTEEDKRVEGQEQLEKLANKAKEQGVEVTTRIESGTPARVIRKVVEKENVSLLITGKRGSGPGREMALGYTAQQICRNCPCSVLLVPNEQGIWQR</sequence>
<evidence type="ECO:0000313" key="3">
    <source>
        <dbReference type="EMBL" id="BAU56652.1"/>
    </source>
</evidence>
<evidence type="ECO:0000259" key="2">
    <source>
        <dbReference type="Pfam" id="PF00582"/>
    </source>
</evidence>
<gene>
    <name evidence="3" type="ORF">HH1059_25690</name>
</gene>
<dbReference type="Proteomes" id="UP000218890">
    <property type="component" value="Chromosome"/>
</dbReference>
<evidence type="ECO:0000256" key="1">
    <source>
        <dbReference type="ARBA" id="ARBA00008791"/>
    </source>
</evidence>
<evidence type="ECO:0000313" key="4">
    <source>
        <dbReference type="Proteomes" id="UP000218890"/>
    </source>
</evidence>
<dbReference type="InterPro" id="IPR006016">
    <property type="entry name" value="UspA"/>
</dbReference>
<dbReference type="CDD" id="cd00293">
    <property type="entry name" value="USP-like"/>
    <property type="match status" value="2"/>
</dbReference>
<comment type="similarity">
    <text evidence="1">Belongs to the universal stress protein A family.</text>
</comment>
<accession>A0A120MZ93</accession>
<dbReference type="OrthoDB" id="6872702at2"/>
<keyword evidence="4" id="KW-1185">Reference proteome</keyword>
<reference evidence="3" key="1">
    <citation type="submission" date="2016-02" db="EMBL/GenBank/DDBJ databases">
        <title>Halorhodospira halochloris DSM-1059 complete genome, version 2.</title>
        <authorList>
            <person name="Tsukatani Y."/>
        </authorList>
    </citation>
    <scope>NUCLEOTIDE SEQUENCE</scope>
    <source>
        <strain evidence="3">DSM 1059</strain>
    </source>
</reference>
<dbReference type="EMBL" id="AP017372">
    <property type="protein sequence ID" value="BAU56652.1"/>
    <property type="molecule type" value="Genomic_DNA"/>
</dbReference>
<dbReference type="InterPro" id="IPR006015">
    <property type="entry name" value="Universal_stress_UspA"/>
</dbReference>
<dbReference type="Gene3D" id="3.40.50.620">
    <property type="entry name" value="HUPs"/>
    <property type="match status" value="2"/>
</dbReference>
<dbReference type="InterPro" id="IPR014729">
    <property type="entry name" value="Rossmann-like_a/b/a_fold"/>
</dbReference>
<dbReference type="AlphaFoldDB" id="A0A120MZ93"/>
<feature type="domain" description="UspA" evidence="2">
    <location>
        <begin position="1"/>
        <end position="130"/>
    </location>
</feature>
<dbReference type="PANTHER" id="PTHR46268">
    <property type="entry name" value="STRESS RESPONSE PROTEIN NHAX"/>
    <property type="match status" value="1"/>
</dbReference>
<proteinExistence type="inferred from homology"/>
<dbReference type="SUPFAM" id="SSF52402">
    <property type="entry name" value="Adenine nucleotide alpha hydrolases-like"/>
    <property type="match status" value="2"/>
</dbReference>
<protein>
    <submittedName>
        <fullName evidence="3">Universal stress protein family 4</fullName>
    </submittedName>
</protein>
<organism evidence="3 4">
    <name type="scientific">Halorhodospira halochloris</name>
    <name type="common">Ectothiorhodospira halochloris</name>
    <dbReference type="NCBI Taxonomy" id="1052"/>
    <lineage>
        <taxon>Bacteria</taxon>
        <taxon>Pseudomonadati</taxon>
        <taxon>Pseudomonadota</taxon>
        <taxon>Gammaproteobacteria</taxon>
        <taxon>Chromatiales</taxon>
        <taxon>Ectothiorhodospiraceae</taxon>
        <taxon>Halorhodospira</taxon>
    </lineage>
</organism>
<dbReference type="PRINTS" id="PR01438">
    <property type="entry name" value="UNVRSLSTRESS"/>
</dbReference>
<dbReference type="PANTHER" id="PTHR46268:SF6">
    <property type="entry name" value="UNIVERSAL STRESS PROTEIN UP12"/>
    <property type="match status" value="1"/>
</dbReference>
<dbReference type="RefSeq" id="WP_096406785.1">
    <property type="nucleotide sequence ID" value="NZ_AP017372.2"/>
</dbReference>
<feature type="domain" description="UspA" evidence="2">
    <location>
        <begin position="151"/>
        <end position="267"/>
    </location>
</feature>
<dbReference type="Pfam" id="PF00582">
    <property type="entry name" value="Usp"/>
    <property type="match status" value="2"/>
</dbReference>